<dbReference type="AlphaFoldDB" id="A0A238FD55"/>
<dbReference type="InterPro" id="IPR052971">
    <property type="entry name" value="TRP_calcium_channel"/>
</dbReference>
<keyword evidence="2" id="KW-1133">Transmembrane helix</keyword>
<feature type="region of interest" description="Disordered" evidence="1">
    <location>
        <begin position="666"/>
        <end position="797"/>
    </location>
</feature>
<feature type="transmembrane region" description="Helical" evidence="2">
    <location>
        <begin position="441"/>
        <end position="462"/>
    </location>
</feature>
<evidence type="ECO:0000256" key="2">
    <source>
        <dbReference type="SAM" id="Phobius"/>
    </source>
</evidence>
<keyword evidence="2" id="KW-0472">Membrane</keyword>
<feature type="transmembrane region" description="Helical" evidence="2">
    <location>
        <begin position="370"/>
        <end position="391"/>
    </location>
</feature>
<evidence type="ECO:0000313" key="5">
    <source>
        <dbReference type="EMBL" id="SCV71115.1"/>
    </source>
</evidence>
<dbReference type="Pfam" id="PF23317">
    <property type="entry name" value="YVC1_C"/>
    <property type="match status" value="1"/>
</dbReference>
<proteinExistence type="predicted"/>
<dbReference type="InterPro" id="IPR056336">
    <property type="entry name" value="YVC1_C"/>
</dbReference>
<evidence type="ECO:0000313" key="6">
    <source>
        <dbReference type="Proteomes" id="UP000198372"/>
    </source>
</evidence>
<keyword evidence="6" id="KW-1185">Reference proteome</keyword>
<dbReference type="EMBL" id="FMSP01000007">
    <property type="protein sequence ID" value="SCV71115.1"/>
    <property type="molecule type" value="Genomic_DNA"/>
</dbReference>
<feature type="compositionally biased region" description="Gly residues" evidence="1">
    <location>
        <begin position="785"/>
        <end position="796"/>
    </location>
</feature>
<reference evidence="6" key="1">
    <citation type="submission" date="2016-09" db="EMBL/GenBank/DDBJ databases">
        <authorList>
            <person name="Jeantristanb JTB J.-T."/>
            <person name="Ricardo R."/>
        </authorList>
    </citation>
    <scope>NUCLEOTIDE SEQUENCE [LARGE SCALE GENOMIC DNA]</scope>
</reference>
<dbReference type="InterPro" id="IPR056337">
    <property type="entry name" value="LHD_YVC1"/>
</dbReference>
<feature type="region of interest" description="Disordered" evidence="1">
    <location>
        <begin position="36"/>
        <end position="58"/>
    </location>
</feature>
<feature type="compositionally biased region" description="Acidic residues" evidence="1">
    <location>
        <begin position="668"/>
        <end position="678"/>
    </location>
</feature>
<feature type="compositionally biased region" description="Low complexity" evidence="1">
    <location>
        <begin position="686"/>
        <end position="719"/>
    </location>
</feature>
<evidence type="ECO:0000256" key="1">
    <source>
        <dbReference type="SAM" id="MobiDB-lite"/>
    </source>
</evidence>
<feature type="transmembrane region" description="Helical" evidence="2">
    <location>
        <begin position="557"/>
        <end position="575"/>
    </location>
</feature>
<dbReference type="OrthoDB" id="2373987at2759"/>
<keyword evidence="2" id="KW-0812">Transmembrane</keyword>
<dbReference type="PANTHER" id="PTHR35859">
    <property type="entry name" value="NONSELECTIVE CATION CHANNEL PROTEIN"/>
    <property type="match status" value="1"/>
</dbReference>
<feature type="compositionally biased region" description="Basic and acidic residues" evidence="1">
    <location>
        <begin position="766"/>
        <end position="784"/>
    </location>
</feature>
<protein>
    <submittedName>
        <fullName evidence="5">BQ2448_2703 protein</fullName>
    </submittedName>
</protein>
<dbReference type="Proteomes" id="UP000198372">
    <property type="component" value="Unassembled WGS sequence"/>
</dbReference>
<organism evidence="5 6">
    <name type="scientific">Microbotryum intermedium</name>
    <dbReference type="NCBI Taxonomy" id="269621"/>
    <lineage>
        <taxon>Eukaryota</taxon>
        <taxon>Fungi</taxon>
        <taxon>Dikarya</taxon>
        <taxon>Basidiomycota</taxon>
        <taxon>Pucciniomycotina</taxon>
        <taxon>Microbotryomycetes</taxon>
        <taxon>Microbotryales</taxon>
        <taxon>Microbotryaceae</taxon>
        <taxon>Microbotryum</taxon>
    </lineage>
</organism>
<sequence>MVTVKSAGYALSTANASTTSFAYSTDSQAHATGMTSSLVNSPVDHSPHHPHPQSAAAIQHDERMPLLGNSRTLEEIGKIPLICITEEPVFPLVHRVASEIVDVIDTVLSYDQLKSPTINFSLVRPLTLKLSRGDPPPSPLIYALLVCRVHFLAVASDDLAFLALNTTRADLCELLAVKMLSVYANQPTSHDLLHVLTATSNPYQGATQSMFEQSEGFDEEELKRLYEWGQRQRENALELGIFSEAKRFVRSPLVQQVVRAIYKGEVLYAPPASRSIIKDDYKAKPVVTIYDWRTQPFLDHALLRVPQIRNRLEFFSFGCLMILFLVTLLTHSDNHIKTVEALFIFFALGFALDEFASVTENGLTTYSLGAYNVMDAVFCAIFFLFLGMRLHGLWIGDEAKSEFAFATLSLGGCILFPRLTISLLRDNVVLLALSAMVQQFLQFMILVAFTASGFVATFYVLAKARGADQWDVGHISWLLLKIWLGNSFLGFEAAQQFDPYYGPALVVAFAVLSQTLLLTILISLLSNTFAAVQGNAETELLNQMALRTIERVKSDALTSYVAPLNLVAFVILYPLRKIATPRYLHKGHVALTKLLNLPVLLALAILTRAKHHQRGFFFSFASTSKKVWQALPLSGSWVGWESTVDGVGNIFEREVTSLALRVESIDRVDEEGEEEEEEVGKGRGRGPTTTTTPTTMKASPSTQGKTPTPTTSSTGTEMGTGPGRRSESPRSRQVGPSKRNSRIGSLQSPLARMFDVTQAAGSKALSTKEEERETVKIKKGEEGKGVVGGGHGGVTDGGEITKRLDAIEAALAILVGEVVKNSEGSDEVKRPPLTSLTGAVEQDYSSKD</sequence>
<dbReference type="PANTHER" id="PTHR35859:SF1">
    <property type="entry name" value="NONSELECTIVE CATION CHANNEL PROTEIN"/>
    <property type="match status" value="1"/>
</dbReference>
<feature type="domain" description="YVC1 N-terminal linker helical" evidence="3">
    <location>
        <begin position="90"/>
        <end position="283"/>
    </location>
</feature>
<gene>
    <name evidence="5" type="ORF">BQ2448_2703</name>
</gene>
<evidence type="ECO:0000259" key="4">
    <source>
        <dbReference type="Pfam" id="PF23317"/>
    </source>
</evidence>
<feature type="transmembrane region" description="Helical" evidence="2">
    <location>
        <begin position="474"/>
        <end position="494"/>
    </location>
</feature>
<dbReference type="STRING" id="269621.A0A238FD55"/>
<feature type="region of interest" description="Disordered" evidence="1">
    <location>
        <begin position="820"/>
        <end position="848"/>
    </location>
</feature>
<accession>A0A238FD55</accession>
<feature type="transmembrane region" description="Helical" evidence="2">
    <location>
        <begin position="500"/>
        <end position="525"/>
    </location>
</feature>
<feature type="domain" description="Calcium channel YVC1-like C-terminal transmembrane" evidence="4">
    <location>
        <begin position="316"/>
        <end position="606"/>
    </location>
</feature>
<dbReference type="Pfam" id="PF23190">
    <property type="entry name" value="LHD_TRPY1"/>
    <property type="match status" value="1"/>
</dbReference>
<evidence type="ECO:0000259" key="3">
    <source>
        <dbReference type="Pfam" id="PF23190"/>
    </source>
</evidence>
<feature type="transmembrane region" description="Helical" evidence="2">
    <location>
        <begin position="341"/>
        <end position="358"/>
    </location>
</feature>
<feature type="transmembrane region" description="Helical" evidence="2">
    <location>
        <begin position="403"/>
        <end position="421"/>
    </location>
</feature>
<name>A0A238FD55_9BASI</name>
<feature type="transmembrane region" description="Helical" evidence="2">
    <location>
        <begin position="312"/>
        <end position="329"/>
    </location>
</feature>